<evidence type="ECO:0000256" key="1">
    <source>
        <dbReference type="ARBA" id="ARBA00022801"/>
    </source>
</evidence>
<feature type="region of interest" description="Disordered" evidence="2">
    <location>
        <begin position="1"/>
        <end position="35"/>
    </location>
</feature>
<dbReference type="Proteomes" id="UP000053328">
    <property type="component" value="Unassembled WGS sequence"/>
</dbReference>
<keyword evidence="3" id="KW-0472">Membrane</keyword>
<gene>
    <name evidence="4" type="ORF">PV08_07901</name>
</gene>
<dbReference type="GeneID" id="27334984"/>
<dbReference type="RefSeq" id="XP_016235330.1">
    <property type="nucleotide sequence ID" value="XM_016382228.1"/>
</dbReference>
<dbReference type="CDD" id="cd01846">
    <property type="entry name" value="fatty_acyltransferase_like"/>
    <property type="match status" value="1"/>
</dbReference>
<accession>A0A0D2BV49</accession>
<organism evidence="4 5">
    <name type="scientific">Exophiala spinifera</name>
    <dbReference type="NCBI Taxonomy" id="91928"/>
    <lineage>
        <taxon>Eukaryota</taxon>
        <taxon>Fungi</taxon>
        <taxon>Dikarya</taxon>
        <taxon>Ascomycota</taxon>
        <taxon>Pezizomycotina</taxon>
        <taxon>Eurotiomycetes</taxon>
        <taxon>Chaetothyriomycetidae</taxon>
        <taxon>Chaetothyriales</taxon>
        <taxon>Herpotrichiellaceae</taxon>
        <taxon>Exophiala</taxon>
    </lineage>
</organism>
<dbReference type="GO" id="GO:0016788">
    <property type="term" value="F:hydrolase activity, acting on ester bonds"/>
    <property type="evidence" value="ECO:0007669"/>
    <property type="project" value="InterPro"/>
</dbReference>
<sequence>MADPKSYSDDHSSHADDDADIGLTPLSHKPTEEPLLTKDEPPIFLRLYRRRNTKRRLCIALVLVTTLFCVALVGIGGVPDSVPRPNLKMLEKPRWNVKNFKSLITFGDSYTDEGRYHYWYQHNKTYPPVGTFFPSSKQTRNWARYTIQYTGSSNGEEWKPQMTLYDYAFGGSWCSDEIIPRGPKKASVLEGGVPAFLNDLTAARAGTEEPYFQPSITASNAVFVIWIGTNDLGNFAYLSNEQTPGKFLADFNECVFRSVDKLYAAGARTFVLMNTVPLQLTPLYSIKLPSGEEKVRDRWMAPKAIEITKVVNDIYRYQTPYEFAVSNRYPDARVALFDVNSLMTDMYFSPEFYFNGTAPANVTSFYTKTQEDRLNPDSFMWRDDLHPSEQTHRNIAAELVRVLDGTSDYAQYW</sequence>
<feature type="transmembrane region" description="Helical" evidence="3">
    <location>
        <begin position="57"/>
        <end position="78"/>
    </location>
</feature>
<dbReference type="EMBL" id="KN847496">
    <property type="protein sequence ID" value="KIW15114.1"/>
    <property type="molecule type" value="Genomic_DNA"/>
</dbReference>
<name>A0A0D2BV49_9EURO</name>
<dbReference type="STRING" id="91928.A0A0D2BV49"/>
<reference evidence="4 5" key="1">
    <citation type="submission" date="2015-01" db="EMBL/GenBank/DDBJ databases">
        <title>The Genome Sequence of Exophiala spinifera CBS89968.</title>
        <authorList>
            <consortium name="The Broad Institute Genomics Platform"/>
            <person name="Cuomo C."/>
            <person name="de Hoog S."/>
            <person name="Gorbushina A."/>
            <person name="Stielow B."/>
            <person name="Teixiera M."/>
            <person name="Abouelleil A."/>
            <person name="Chapman S.B."/>
            <person name="Priest M."/>
            <person name="Young S.K."/>
            <person name="Wortman J."/>
            <person name="Nusbaum C."/>
            <person name="Birren B."/>
        </authorList>
    </citation>
    <scope>NUCLEOTIDE SEQUENCE [LARGE SCALE GENOMIC DNA]</scope>
    <source>
        <strain evidence="4 5">CBS 89968</strain>
    </source>
</reference>
<keyword evidence="3" id="KW-1133">Transmembrane helix</keyword>
<feature type="compositionally biased region" description="Basic and acidic residues" evidence="2">
    <location>
        <begin position="1"/>
        <end position="16"/>
    </location>
</feature>
<keyword evidence="3" id="KW-0812">Transmembrane</keyword>
<dbReference type="VEuPathDB" id="FungiDB:PV08_07901"/>
<keyword evidence="1" id="KW-0378">Hydrolase</keyword>
<dbReference type="InterPro" id="IPR001087">
    <property type="entry name" value="GDSL"/>
</dbReference>
<keyword evidence="5" id="KW-1185">Reference proteome</keyword>
<evidence type="ECO:0000256" key="3">
    <source>
        <dbReference type="SAM" id="Phobius"/>
    </source>
</evidence>
<dbReference type="InterPro" id="IPR036514">
    <property type="entry name" value="SGNH_hydro_sf"/>
</dbReference>
<evidence type="ECO:0000313" key="4">
    <source>
        <dbReference type="EMBL" id="KIW15114.1"/>
    </source>
</evidence>
<dbReference type="PANTHER" id="PTHR45648">
    <property type="entry name" value="GDSL LIPASE/ACYLHYDROLASE FAMILY PROTEIN (AFU_ORTHOLOGUE AFUA_4G14700)"/>
    <property type="match status" value="1"/>
</dbReference>
<evidence type="ECO:0000313" key="5">
    <source>
        <dbReference type="Proteomes" id="UP000053328"/>
    </source>
</evidence>
<dbReference type="Pfam" id="PF00657">
    <property type="entry name" value="Lipase_GDSL"/>
    <property type="match status" value="1"/>
</dbReference>
<dbReference type="OrthoDB" id="1600564at2759"/>
<dbReference type="SUPFAM" id="SSF52266">
    <property type="entry name" value="SGNH hydrolase"/>
    <property type="match status" value="1"/>
</dbReference>
<dbReference type="Gene3D" id="3.40.50.1110">
    <property type="entry name" value="SGNH hydrolase"/>
    <property type="match status" value="1"/>
</dbReference>
<dbReference type="InterPro" id="IPR051058">
    <property type="entry name" value="GDSL_Est/Lipase"/>
</dbReference>
<dbReference type="HOGENOM" id="CLU_015101_1_0_1"/>
<proteinExistence type="predicted"/>
<dbReference type="AlphaFoldDB" id="A0A0D2BV49"/>
<dbReference type="PANTHER" id="PTHR45648:SF22">
    <property type="entry name" value="GDSL LIPASE_ACYLHYDROLASE FAMILY PROTEIN (AFU_ORTHOLOGUE AFUA_4G14700)"/>
    <property type="match status" value="1"/>
</dbReference>
<evidence type="ECO:0000256" key="2">
    <source>
        <dbReference type="SAM" id="MobiDB-lite"/>
    </source>
</evidence>
<protein>
    <submittedName>
        <fullName evidence="4">Uncharacterized protein</fullName>
    </submittedName>
</protein>